<evidence type="ECO:0000256" key="4">
    <source>
        <dbReference type="ARBA" id="ARBA00022989"/>
    </source>
</evidence>
<keyword evidence="5 8" id="KW-0793">Thylakoid</keyword>
<evidence type="ECO:0000256" key="5">
    <source>
        <dbReference type="ARBA" id="ARBA00023078"/>
    </source>
</evidence>
<dbReference type="GO" id="GO:0015979">
    <property type="term" value="P:photosynthesis"/>
    <property type="evidence" value="ECO:0007669"/>
    <property type="project" value="UniProtKB-UniRule"/>
</dbReference>
<dbReference type="RefSeq" id="WP_008232095.1">
    <property type="nucleotide sequence ID" value="NZ_CAIY01000018.1"/>
</dbReference>
<protein>
    <recommendedName>
        <fullName evidence="8">Photosystem II reaction center protein Y</fullName>
    </recommendedName>
</protein>
<reference evidence="9 10" key="1">
    <citation type="submission" date="2012-05" db="EMBL/GenBank/DDBJ databases">
        <authorList>
            <person name="Hilton J."/>
        </authorList>
    </citation>
    <scope>NUCLEOTIDE SEQUENCE [LARGE SCALE GENOMIC DNA]</scope>
    <source>
        <strain evidence="9 10">HH01</strain>
    </source>
</reference>
<dbReference type="GO" id="GO:0031676">
    <property type="term" value="C:plasma membrane-derived thylakoid membrane"/>
    <property type="evidence" value="ECO:0007669"/>
    <property type="project" value="UniProtKB-SubCell"/>
</dbReference>
<evidence type="ECO:0000256" key="6">
    <source>
        <dbReference type="ARBA" id="ARBA00023136"/>
    </source>
</evidence>
<dbReference type="Proteomes" id="UP000053051">
    <property type="component" value="Unassembled WGS sequence"/>
</dbReference>
<keyword evidence="4 8" id="KW-1133">Transmembrane helix</keyword>
<evidence type="ECO:0000256" key="8">
    <source>
        <dbReference type="HAMAP-Rule" id="MF_00717"/>
    </source>
</evidence>
<keyword evidence="2 8" id="KW-0602">Photosynthesis</keyword>
<dbReference type="OrthoDB" id="561045at2"/>
<comment type="function">
    <text evidence="8">Loosely associated component of the core of photosystem II (PSII). PSII is a light-driven water plastoquinone oxidoreductase, using light energy to abstract electrons from H(2)O, generating a proton gradient subsequently used for ATP formation.</text>
</comment>
<keyword evidence="6 8" id="KW-0472">Membrane</keyword>
<dbReference type="HAMAP" id="MF_00717">
    <property type="entry name" value="PSII_PsbY"/>
    <property type="match status" value="1"/>
</dbReference>
<keyword evidence="3 8" id="KW-0812">Transmembrane</keyword>
<evidence type="ECO:0000256" key="2">
    <source>
        <dbReference type="ARBA" id="ARBA00022531"/>
    </source>
</evidence>
<dbReference type="GO" id="GO:0009523">
    <property type="term" value="C:photosystem II"/>
    <property type="evidence" value="ECO:0007669"/>
    <property type="project" value="UniProtKB-KW"/>
</dbReference>
<dbReference type="InterPro" id="IPR009388">
    <property type="entry name" value="PSII_PsbY"/>
</dbReference>
<evidence type="ECO:0000256" key="7">
    <source>
        <dbReference type="ARBA" id="ARBA00023276"/>
    </source>
</evidence>
<evidence type="ECO:0000256" key="1">
    <source>
        <dbReference type="ARBA" id="ARBA00004370"/>
    </source>
</evidence>
<proteinExistence type="inferred from homology"/>
<feature type="topological domain" description="Lumenal" evidence="8">
    <location>
        <begin position="24"/>
        <end position="39"/>
    </location>
</feature>
<name>M1WXV1_9NOST</name>
<dbReference type="AlphaFoldDB" id="M1WXV1"/>
<dbReference type="NCBIfam" id="NF009711">
    <property type="entry name" value="PRK13240.1"/>
    <property type="match status" value="1"/>
</dbReference>
<reference evidence="10" key="2">
    <citation type="submission" date="2016-01" db="EMBL/GenBank/DDBJ databases">
        <title>Diatom-associated endosymboitic cyanobacterium lacks core nitrogen metabolism enzymes.</title>
        <authorList>
            <person name="Hilton J.A."/>
            <person name="Foster R.A."/>
            <person name="Tripp H.J."/>
            <person name="Carter B.J."/>
            <person name="Zehr J.P."/>
            <person name="Villareal T.A."/>
        </authorList>
    </citation>
    <scope>NUCLEOTIDE SEQUENCE [LARGE SCALE GENOMIC DNA]</scope>
    <source>
        <strain evidence="10">HH01</strain>
    </source>
</reference>
<comment type="subcellular location">
    <subcellularLocation>
        <location evidence="8">Cellular thylakoid membrane</location>
        <topology evidence="8">Single-pass membrane protein</topology>
    </subcellularLocation>
    <subcellularLocation>
        <location evidence="1">Membrane</location>
    </subcellularLocation>
</comment>
<dbReference type="STRING" id="1165094.RINTHH_3720"/>
<sequence>MDIRLLIVLTPLVLAAGWALFNIGTAALKQLQTFFNGEA</sequence>
<evidence type="ECO:0000256" key="3">
    <source>
        <dbReference type="ARBA" id="ARBA00022692"/>
    </source>
</evidence>
<dbReference type="GO" id="GO:0030145">
    <property type="term" value="F:manganese ion binding"/>
    <property type="evidence" value="ECO:0007669"/>
    <property type="project" value="InterPro"/>
</dbReference>
<gene>
    <name evidence="8" type="primary">psbY</name>
    <name evidence="9" type="ORF">RINTHH_3720</name>
</gene>
<keyword evidence="7 8" id="KW-0604">Photosystem II</keyword>
<organism evidence="9 10">
    <name type="scientific">Richelia intracellularis HH01</name>
    <dbReference type="NCBI Taxonomy" id="1165094"/>
    <lineage>
        <taxon>Bacteria</taxon>
        <taxon>Bacillati</taxon>
        <taxon>Cyanobacteriota</taxon>
        <taxon>Cyanophyceae</taxon>
        <taxon>Nostocales</taxon>
        <taxon>Nostocaceae</taxon>
        <taxon>Richelia</taxon>
    </lineage>
</organism>
<dbReference type="Pfam" id="PF06298">
    <property type="entry name" value="PsbY"/>
    <property type="match status" value="1"/>
</dbReference>
<accession>M1WXV1</accession>
<comment type="subunit">
    <text evidence="8">PSII is composed of 1 copy each of membrane proteins PsbA, PsbB, PsbC, PsbD, PsbE, PsbF, PsbH, PsbI, PsbJ, PsbK, PsbL, PsbM, PsbT, PsbX, PsbY, PsbZ, Psb30/Ycf12, peripheral proteins PsbO, CyanoQ (PsbQ), PsbU, PsbV and a large number of cofactors. It forms dimeric complexes.</text>
</comment>
<evidence type="ECO:0000313" key="10">
    <source>
        <dbReference type="Proteomes" id="UP000053051"/>
    </source>
</evidence>
<feature type="topological domain" description="Lumenal" evidence="8">
    <location>
        <begin position="1"/>
        <end position="4"/>
    </location>
</feature>
<evidence type="ECO:0000313" key="9">
    <source>
        <dbReference type="EMBL" id="CCH66527.1"/>
    </source>
</evidence>
<comment type="caution">
    <text evidence="9">The sequence shown here is derived from an EMBL/GenBank/DDBJ whole genome shotgun (WGS) entry which is preliminary data.</text>
</comment>
<dbReference type="EMBL" id="CAIY01000018">
    <property type="protein sequence ID" value="CCH66527.1"/>
    <property type="molecule type" value="Genomic_DNA"/>
</dbReference>
<comment type="similarity">
    <text evidence="8">Belongs to the PsbY family.</text>
</comment>
<keyword evidence="10" id="KW-1185">Reference proteome</keyword>